<organism evidence="1 2">
    <name type="scientific">Phaeosphaeria nodorum (strain SN15 / ATCC MYA-4574 / FGSC 10173)</name>
    <name type="common">Glume blotch fungus</name>
    <name type="synonym">Parastagonospora nodorum</name>
    <dbReference type="NCBI Taxonomy" id="321614"/>
    <lineage>
        <taxon>Eukaryota</taxon>
        <taxon>Fungi</taxon>
        <taxon>Dikarya</taxon>
        <taxon>Ascomycota</taxon>
        <taxon>Pezizomycotina</taxon>
        <taxon>Dothideomycetes</taxon>
        <taxon>Pleosporomycetidae</taxon>
        <taxon>Pleosporales</taxon>
        <taxon>Pleosporineae</taxon>
        <taxon>Phaeosphaeriaceae</taxon>
        <taxon>Parastagonospora</taxon>
    </lineage>
</organism>
<dbReference type="EMBL" id="CH445338">
    <property type="protein sequence ID" value="EAT83471.1"/>
    <property type="molecule type" value="Genomic_DNA"/>
</dbReference>
<dbReference type="GeneID" id="5976478"/>
<evidence type="ECO:0000313" key="1">
    <source>
        <dbReference type="EMBL" id="EAT83471.1"/>
    </source>
</evidence>
<gene>
    <name evidence="1" type="ORF">SNOG_09279</name>
</gene>
<dbReference type="RefSeq" id="XP_001799577.1">
    <property type="nucleotide sequence ID" value="XM_001799525.1"/>
</dbReference>
<sequence>MCDFDGDSPARSGLVRLRYGIERKVASRLPTPSYPSFVAEAYTASELPTRSPGTQGNGIFFWNALASNT</sequence>
<evidence type="ECO:0000313" key="2">
    <source>
        <dbReference type="Proteomes" id="UP000001055"/>
    </source>
</evidence>
<reference evidence="2" key="1">
    <citation type="journal article" date="2007" name="Plant Cell">
        <title>Dothideomycete-plant interactions illuminated by genome sequencing and EST analysis of the wheat pathogen Stagonospora nodorum.</title>
        <authorList>
            <person name="Hane J.K."/>
            <person name="Lowe R.G."/>
            <person name="Solomon P.S."/>
            <person name="Tan K.C."/>
            <person name="Schoch C.L."/>
            <person name="Spatafora J.W."/>
            <person name="Crous P.W."/>
            <person name="Kodira C."/>
            <person name="Birren B.W."/>
            <person name="Galagan J.E."/>
            <person name="Torriani S.F."/>
            <person name="McDonald B.A."/>
            <person name="Oliver R.P."/>
        </authorList>
    </citation>
    <scope>NUCLEOTIDE SEQUENCE [LARGE SCALE GENOMIC DNA]</scope>
    <source>
        <strain evidence="2">SN15 / ATCC MYA-4574 / FGSC 10173</strain>
    </source>
</reference>
<proteinExistence type="predicted"/>
<dbReference type="KEGG" id="pno:SNOG_09279"/>
<dbReference type="InParanoid" id="Q0UG35"/>
<dbReference type="HOGENOM" id="CLU_2776760_0_0_1"/>
<name>Q0UG35_PHANO</name>
<dbReference type="AlphaFoldDB" id="Q0UG35"/>
<dbReference type="Proteomes" id="UP000001055">
    <property type="component" value="Unassembled WGS sequence"/>
</dbReference>
<protein>
    <submittedName>
        <fullName evidence="1">Uncharacterized protein</fullName>
    </submittedName>
</protein>
<accession>Q0UG35</accession>